<feature type="transmembrane region" description="Helical" evidence="11">
    <location>
        <begin position="113"/>
        <end position="135"/>
    </location>
</feature>
<dbReference type="Gene3D" id="3.30.428.10">
    <property type="entry name" value="HIT-like"/>
    <property type="match status" value="1"/>
</dbReference>
<dbReference type="CDD" id="cd01275">
    <property type="entry name" value="FHIT"/>
    <property type="match status" value="1"/>
</dbReference>
<feature type="binding site" evidence="8">
    <location>
        <begin position="657"/>
        <end position="660"/>
    </location>
    <ligand>
        <name>substrate</name>
    </ligand>
</feature>
<dbReference type="Pfam" id="PF01230">
    <property type="entry name" value="HIT"/>
    <property type="match status" value="1"/>
</dbReference>
<feature type="active site" description="Tele-AMP-histidine intermediate" evidence="7">
    <location>
        <position position="664"/>
    </location>
</feature>
<evidence type="ECO:0000313" key="13">
    <source>
        <dbReference type="EMBL" id="RCI09724.1"/>
    </source>
</evidence>
<name>A0A367L5M5_9HYPO</name>
<evidence type="ECO:0000256" key="1">
    <source>
        <dbReference type="ARBA" id="ARBA00004141"/>
    </source>
</evidence>
<dbReference type="InterPro" id="IPR019808">
    <property type="entry name" value="Histidine_triad_CS"/>
</dbReference>
<dbReference type="FunFam" id="3.30.428.10:FF:000011">
    <property type="entry name" value="Fragile histidine triad"/>
    <property type="match status" value="1"/>
</dbReference>
<dbReference type="PROSITE" id="PS00892">
    <property type="entry name" value="HIT_1"/>
    <property type="match status" value="1"/>
</dbReference>
<dbReference type="Proteomes" id="UP000253664">
    <property type="component" value="Unassembled WGS sequence"/>
</dbReference>
<evidence type="ECO:0000256" key="9">
    <source>
        <dbReference type="PIRSR" id="PIRSR639383-3"/>
    </source>
</evidence>
<dbReference type="STRING" id="1330021.A0A367L5M5"/>
<dbReference type="InterPro" id="IPR039383">
    <property type="entry name" value="FHIT"/>
</dbReference>
<dbReference type="Gene3D" id="1.20.1250.20">
    <property type="entry name" value="MFS general substrate transporter like domains"/>
    <property type="match status" value="1"/>
</dbReference>
<dbReference type="GO" id="GO:0016020">
    <property type="term" value="C:membrane"/>
    <property type="evidence" value="ECO:0007669"/>
    <property type="project" value="UniProtKB-SubCell"/>
</dbReference>
<protein>
    <recommendedName>
        <fullName evidence="12">HIT domain-containing protein</fullName>
    </recommendedName>
</protein>
<evidence type="ECO:0000256" key="3">
    <source>
        <dbReference type="ARBA" id="ARBA00022741"/>
    </source>
</evidence>
<reference evidence="13 14" key="1">
    <citation type="journal article" date="2015" name="BMC Genomics">
        <title>Insights from the genome of Ophiocordyceps polyrhachis-furcata to pathogenicity and host specificity in insect fungi.</title>
        <authorList>
            <person name="Wichadakul D."/>
            <person name="Kobmoo N."/>
            <person name="Ingsriswang S."/>
            <person name="Tangphatsornruang S."/>
            <person name="Chantasingh D."/>
            <person name="Luangsa-ard J.J."/>
            <person name="Eurwilaichitr L."/>
        </authorList>
    </citation>
    <scope>NUCLEOTIDE SEQUENCE [LARGE SCALE GENOMIC DNA]</scope>
    <source>
        <strain evidence="13 14">BCC 54312</strain>
    </source>
</reference>
<evidence type="ECO:0000256" key="4">
    <source>
        <dbReference type="ARBA" id="ARBA00022801"/>
    </source>
</evidence>
<evidence type="ECO:0000256" key="7">
    <source>
        <dbReference type="PIRSR" id="PIRSR639383-1"/>
    </source>
</evidence>
<organism evidence="13 14">
    <name type="scientific">Ophiocordyceps polyrhachis-furcata BCC 54312</name>
    <dbReference type="NCBI Taxonomy" id="1330021"/>
    <lineage>
        <taxon>Eukaryota</taxon>
        <taxon>Fungi</taxon>
        <taxon>Dikarya</taxon>
        <taxon>Ascomycota</taxon>
        <taxon>Pezizomycotina</taxon>
        <taxon>Sordariomycetes</taxon>
        <taxon>Hypocreomycetidae</taxon>
        <taxon>Hypocreales</taxon>
        <taxon>Ophiocordycipitaceae</taxon>
        <taxon>Ophiocordyceps</taxon>
    </lineage>
</organism>
<dbReference type="InterPro" id="IPR036259">
    <property type="entry name" value="MFS_trans_sf"/>
</dbReference>
<feature type="transmembrane region" description="Helical" evidence="11">
    <location>
        <begin position="54"/>
        <end position="73"/>
    </location>
</feature>
<keyword evidence="4" id="KW-0378">Hydrolase</keyword>
<keyword evidence="3" id="KW-0547">Nucleotide-binding</keyword>
<evidence type="ECO:0000256" key="2">
    <source>
        <dbReference type="ARBA" id="ARBA00022692"/>
    </source>
</evidence>
<dbReference type="OrthoDB" id="3026777at2759"/>
<feature type="binding site" evidence="8">
    <location>
        <position position="666"/>
    </location>
    <ligand>
        <name>substrate</name>
    </ligand>
</feature>
<feature type="transmembrane region" description="Helical" evidence="11">
    <location>
        <begin position="440"/>
        <end position="462"/>
    </location>
</feature>
<dbReference type="SUPFAM" id="SSF103473">
    <property type="entry name" value="MFS general substrate transporter"/>
    <property type="match status" value="1"/>
</dbReference>
<evidence type="ECO:0000256" key="6">
    <source>
        <dbReference type="ARBA" id="ARBA00023136"/>
    </source>
</evidence>
<dbReference type="GO" id="GO:0022857">
    <property type="term" value="F:transmembrane transporter activity"/>
    <property type="evidence" value="ECO:0007669"/>
    <property type="project" value="InterPro"/>
</dbReference>
<feature type="short sequence motif" description="Histidine triad motif" evidence="10">
    <location>
        <begin position="662"/>
        <end position="666"/>
    </location>
</feature>
<evidence type="ECO:0000256" key="11">
    <source>
        <dbReference type="SAM" id="Phobius"/>
    </source>
</evidence>
<dbReference type="EMBL" id="LKCN02000014">
    <property type="protein sequence ID" value="RCI09724.1"/>
    <property type="molecule type" value="Genomic_DNA"/>
</dbReference>
<dbReference type="GO" id="GO:0000166">
    <property type="term" value="F:nucleotide binding"/>
    <property type="evidence" value="ECO:0007669"/>
    <property type="project" value="UniProtKB-KW"/>
</dbReference>
<evidence type="ECO:0000256" key="8">
    <source>
        <dbReference type="PIRSR" id="PIRSR639383-2"/>
    </source>
</evidence>
<dbReference type="InterPro" id="IPR011701">
    <property type="entry name" value="MFS"/>
</dbReference>
<keyword evidence="5 11" id="KW-1133">Transmembrane helix</keyword>
<dbReference type="AlphaFoldDB" id="A0A367L5M5"/>
<evidence type="ECO:0000313" key="14">
    <source>
        <dbReference type="Proteomes" id="UP000253664"/>
    </source>
</evidence>
<dbReference type="GO" id="GO:0016787">
    <property type="term" value="F:hydrolase activity"/>
    <property type="evidence" value="ECO:0007669"/>
    <property type="project" value="UniProtKB-KW"/>
</dbReference>
<accession>A0A367L5M5</accession>
<keyword evidence="6 11" id="KW-0472">Membrane</keyword>
<dbReference type="Pfam" id="PF07690">
    <property type="entry name" value="MFS_1"/>
    <property type="match status" value="2"/>
</dbReference>
<feature type="transmembrane region" description="Helical" evidence="11">
    <location>
        <begin position="474"/>
        <end position="498"/>
    </location>
</feature>
<feature type="transmembrane region" description="Helical" evidence="11">
    <location>
        <begin position="242"/>
        <end position="264"/>
    </location>
</feature>
<keyword evidence="14" id="KW-1185">Reference proteome</keyword>
<dbReference type="PANTHER" id="PTHR23507">
    <property type="entry name" value="ZGC:174356"/>
    <property type="match status" value="1"/>
</dbReference>
<evidence type="ECO:0000256" key="5">
    <source>
        <dbReference type="ARBA" id="ARBA00022989"/>
    </source>
</evidence>
<keyword evidence="2 11" id="KW-0812">Transmembrane</keyword>
<dbReference type="InterPro" id="IPR011146">
    <property type="entry name" value="HIT-like"/>
</dbReference>
<feature type="domain" description="HIT" evidence="12">
    <location>
        <begin position="561"/>
        <end position="678"/>
    </location>
</feature>
<dbReference type="InterPro" id="IPR036265">
    <property type="entry name" value="HIT-like_sf"/>
</dbReference>
<evidence type="ECO:0000256" key="10">
    <source>
        <dbReference type="PROSITE-ProRule" id="PRU00464"/>
    </source>
</evidence>
<feature type="binding site" evidence="8">
    <location>
        <position position="586"/>
    </location>
    <ligand>
        <name>substrate</name>
    </ligand>
</feature>
<feature type="site" description="Important for induction of apoptosis" evidence="9">
    <location>
        <position position="682"/>
    </location>
</feature>
<feature type="transmembrane region" description="Helical" evidence="11">
    <location>
        <begin position="364"/>
        <end position="387"/>
    </location>
</feature>
<sequence>MAQLEPRFDEAEPVIGATDTTRLLGTTVAPDDDTGRWTGFDDFEGLPWWRKPSVLWLLGPFSLFTLAFGGTLVPKLNLVLDLVCRRYYAERSTILAVGGDNPLCRSPEVQKDVATFLLVINFVTGGLSAIVAPKLGHLSDRYGRRRLLALASCGGLVGELVTVLAAKFPETIDYRWLVLGAVFDGMTGSFTAGSILSQSYTSDCTPPSRRAVSIGYIQACLFMGLACGPLLSGYFVKWTGSLLSMFYVAIGCHAFFVLFVGLVMPESLSIKRQMAARIKWQRAKEVAAARGSSLLSMVKRSNPFAPLQMLWPTGWGTSTRLRLNLVTLAICDAIFLGAAFAVGPVLMLYGEFMFQWGNFETSRFISILSLTRVVVLMGILPLINYAIRVRPAARRHKQLGTAPVEKNAGADRLDIWILRVALFCEVVGCVGYTLSRDQELFVASGMMTALGGLGSATTQAAVTKHVPPERVGQMLGAIGMLHALSRIVFPVIFSGLYAGTVKSFPQAVFLALGGMFAFALVTTPVIKPHVHWHDVVEEQREPQRRAPQRLYSTIVETLPVDEDQFGSYDVTEQVFYTTCQSFALVNLKPLTAGHVLVCPRAPHRRLLDLSAGETSDLFGTVRLVQRVLARSYFGPDDQGRGEGGGFTVAVQDGPEAGQTVPHVHVHVMPRCRGGDDMGDDVYVKMAAEEGNVGGALWDRRVEAAGPRPRPGGGMPAIEDADRAVRSHGEMCEEAERYRAVLRDLRVLE</sequence>
<proteinExistence type="predicted"/>
<feature type="transmembrane region" description="Helical" evidence="11">
    <location>
        <begin position="504"/>
        <end position="526"/>
    </location>
</feature>
<comment type="caution">
    <text evidence="13">The sequence shown here is derived from an EMBL/GenBank/DDBJ whole genome shotgun (WGS) entry which is preliminary data.</text>
</comment>
<dbReference type="SUPFAM" id="SSF54197">
    <property type="entry name" value="HIT-like"/>
    <property type="match status" value="1"/>
</dbReference>
<feature type="binding site" evidence="8">
    <location>
        <position position="651"/>
    </location>
    <ligand>
        <name>substrate</name>
    </ligand>
</feature>
<gene>
    <name evidence="13" type="ORF">L249_4118</name>
</gene>
<feature type="transmembrane region" description="Helical" evidence="11">
    <location>
        <begin position="174"/>
        <end position="196"/>
    </location>
</feature>
<feature type="transmembrane region" description="Helical" evidence="11">
    <location>
        <begin position="147"/>
        <end position="168"/>
    </location>
</feature>
<comment type="subcellular location">
    <subcellularLocation>
        <location evidence="1">Membrane</location>
        <topology evidence="1">Multi-pass membrane protein</topology>
    </subcellularLocation>
</comment>
<feature type="transmembrane region" description="Helical" evidence="11">
    <location>
        <begin position="216"/>
        <end position="236"/>
    </location>
</feature>
<dbReference type="PANTHER" id="PTHR23507:SF40">
    <property type="entry name" value="TETRACYCLINE-EFFLUX TRANSPORTER"/>
    <property type="match status" value="1"/>
</dbReference>
<evidence type="ECO:0000259" key="12">
    <source>
        <dbReference type="PROSITE" id="PS51084"/>
    </source>
</evidence>
<feature type="transmembrane region" description="Helical" evidence="11">
    <location>
        <begin position="325"/>
        <end position="349"/>
    </location>
</feature>
<dbReference type="PROSITE" id="PS51084">
    <property type="entry name" value="HIT_2"/>
    <property type="match status" value="1"/>
</dbReference>